<evidence type="ECO:0000313" key="7">
    <source>
        <dbReference type="Proteomes" id="UP000006281"/>
    </source>
</evidence>
<dbReference type="InterPro" id="IPR050109">
    <property type="entry name" value="HTH-type_TetR-like_transc_reg"/>
</dbReference>
<dbReference type="InterPro" id="IPR011075">
    <property type="entry name" value="TetR_C"/>
</dbReference>
<name>K0JVR5_SACES</name>
<proteinExistence type="predicted"/>
<dbReference type="SUPFAM" id="SSF48498">
    <property type="entry name" value="Tetracyclin repressor-like, C-terminal domain"/>
    <property type="match status" value="1"/>
</dbReference>
<dbReference type="EMBL" id="HE804045">
    <property type="protein sequence ID" value="CCH30056.1"/>
    <property type="molecule type" value="Genomic_DNA"/>
</dbReference>
<dbReference type="InterPro" id="IPR009057">
    <property type="entry name" value="Homeodomain-like_sf"/>
</dbReference>
<dbReference type="GO" id="GO:0000976">
    <property type="term" value="F:transcription cis-regulatory region binding"/>
    <property type="evidence" value="ECO:0007669"/>
    <property type="project" value="TreeGrafter"/>
</dbReference>
<dbReference type="Proteomes" id="UP000006281">
    <property type="component" value="Chromosome"/>
</dbReference>
<gene>
    <name evidence="6" type="ordered locus">BN6_27440</name>
</gene>
<dbReference type="InterPro" id="IPR036271">
    <property type="entry name" value="Tet_transcr_reg_TetR-rel_C_sf"/>
</dbReference>
<organism evidence="6 7">
    <name type="scientific">Saccharothrix espanaensis (strain ATCC 51144 / DSM 44229 / JCM 9112 / NBRC 15066 / NRRL 15764)</name>
    <dbReference type="NCBI Taxonomy" id="1179773"/>
    <lineage>
        <taxon>Bacteria</taxon>
        <taxon>Bacillati</taxon>
        <taxon>Actinomycetota</taxon>
        <taxon>Actinomycetes</taxon>
        <taxon>Pseudonocardiales</taxon>
        <taxon>Pseudonocardiaceae</taxon>
        <taxon>Saccharothrix</taxon>
    </lineage>
</organism>
<dbReference type="PANTHER" id="PTHR30055">
    <property type="entry name" value="HTH-TYPE TRANSCRIPTIONAL REGULATOR RUTR"/>
    <property type="match status" value="1"/>
</dbReference>
<keyword evidence="1" id="KW-0805">Transcription regulation</keyword>
<dbReference type="Gene3D" id="1.10.357.10">
    <property type="entry name" value="Tetracycline Repressor, domain 2"/>
    <property type="match status" value="1"/>
</dbReference>
<dbReference type="SUPFAM" id="SSF46689">
    <property type="entry name" value="Homeodomain-like"/>
    <property type="match status" value="1"/>
</dbReference>
<evidence type="ECO:0000256" key="4">
    <source>
        <dbReference type="PROSITE-ProRule" id="PRU00335"/>
    </source>
</evidence>
<dbReference type="GO" id="GO:0003700">
    <property type="term" value="F:DNA-binding transcription factor activity"/>
    <property type="evidence" value="ECO:0007669"/>
    <property type="project" value="TreeGrafter"/>
</dbReference>
<dbReference type="eggNOG" id="COG1309">
    <property type="taxonomic scope" value="Bacteria"/>
</dbReference>
<dbReference type="AlphaFoldDB" id="K0JVR5"/>
<evidence type="ECO:0000256" key="2">
    <source>
        <dbReference type="ARBA" id="ARBA00023125"/>
    </source>
</evidence>
<feature type="DNA-binding region" description="H-T-H motif" evidence="4">
    <location>
        <begin position="87"/>
        <end position="106"/>
    </location>
</feature>
<accession>K0JVR5</accession>
<dbReference type="PATRIC" id="fig|1179773.3.peg.2741"/>
<dbReference type="KEGG" id="sesp:BN6_27440"/>
<dbReference type="PANTHER" id="PTHR30055:SF148">
    <property type="entry name" value="TETR-FAMILY TRANSCRIPTIONAL REGULATOR"/>
    <property type="match status" value="1"/>
</dbReference>
<dbReference type="BioCyc" id="SESP1179773:BN6_RS13300-MONOMER"/>
<dbReference type="PRINTS" id="PR00455">
    <property type="entry name" value="HTHTETR"/>
</dbReference>
<evidence type="ECO:0000259" key="5">
    <source>
        <dbReference type="PROSITE" id="PS50977"/>
    </source>
</evidence>
<evidence type="ECO:0000256" key="1">
    <source>
        <dbReference type="ARBA" id="ARBA00023015"/>
    </source>
</evidence>
<dbReference type="Pfam" id="PF16859">
    <property type="entry name" value="TetR_C_11"/>
    <property type="match status" value="1"/>
</dbReference>
<dbReference type="STRING" id="1179773.BN6_27440"/>
<keyword evidence="7" id="KW-1185">Reference proteome</keyword>
<evidence type="ECO:0000313" key="6">
    <source>
        <dbReference type="EMBL" id="CCH30056.1"/>
    </source>
</evidence>
<dbReference type="PROSITE" id="PS50977">
    <property type="entry name" value="HTH_TETR_2"/>
    <property type="match status" value="1"/>
</dbReference>
<evidence type="ECO:0000256" key="3">
    <source>
        <dbReference type="ARBA" id="ARBA00023163"/>
    </source>
</evidence>
<protein>
    <submittedName>
        <fullName evidence="6">Transcriptional regulator</fullName>
    </submittedName>
</protein>
<feature type="domain" description="HTH tetR-type" evidence="5">
    <location>
        <begin position="64"/>
        <end position="124"/>
    </location>
</feature>
<keyword evidence="2 4" id="KW-0238">DNA-binding</keyword>
<dbReference type="Pfam" id="PF00440">
    <property type="entry name" value="TetR_N"/>
    <property type="match status" value="1"/>
</dbReference>
<dbReference type="HOGENOM" id="CLU_069356_25_3_11"/>
<keyword evidence="3" id="KW-0804">Transcription</keyword>
<sequence>MRADPGLVDEAGVVADAFCPHANPSHLRYFEYLNSEVSTVQKQAVKVRRVPGGERVTERRRRGAELERAILAAAADELTESGYEGLTMDRVAKRAGTNKNTLYRRWPNRAVLGVAAYRHLMTKAVDLPDTGELRADVLELLRGANRHWDSPEGAVLRGLMAGIGVPELLAQIQDAVSDAGSALWLTVLGRAVARGEARPEALHPRVATVPVALLRNEFLTSGRPNVPDAVLVEIVDEVYLPLVRAR</sequence>
<reference evidence="6 7" key="1">
    <citation type="journal article" date="2012" name="BMC Genomics">
        <title>Complete genome sequence of Saccharothrix espanaensis DSM 44229T and comparison to the other completely sequenced Pseudonocardiaceae.</title>
        <authorList>
            <person name="Strobel T."/>
            <person name="Al-Dilaimi A."/>
            <person name="Blom J."/>
            <person name="Gessner A."/>
            <person name="Kalinowski J."/>
            <person name="Luzhetska M."/>
            <person name="Puhler A."/>
            <person name="Szczepanowski R."/>
            <person name="Bechthold A."/>
            <person name="Ruckert C."/>
        </authorList>
    </citation>
    <scope>NUCLEOTIDE SEQUENCE [LARGE SCALE GENOMIC DNA]</scope>
    <source>
        <strain evidence="7">ATCC 51144 / DSM 44229 / JCM 9112 / NBRC 15066 / NRRL 15764</strain>
    </source>
</reference>
<dbReference type="InterPro" id="IPR001647">
    <property type="entry name" value="HTH_TetR"/>
</dbReference>
<dbReference type="Gene3D" id="1.10.10.60">
    <property type="entry name" value="Homeodomain-like"/>
    <property type="match status" value="1"/>
</dbReference>